<keyword evidence="2" id="KW-1185">Reference proteome</keyword>
<dbReference type="Proteomes" id="UP000310189">
    <property type="component" value="Unassembled WGS sequence"/>
</dbReference>
<organism evidence="1 2">
    <name type="scientific">Wallemia hederae</name>
    <dbReference type="NCBI Taxonomy" id="1540922"/>
    <lineage>
        <taxon>Eukaryota</taxon>
        <taxon>Fungi</taxon>
        <taxon>Dikarya</taxon>
        <taxon>Basidiomycota</taxon>
        <taxon>Wallemiomycotina</taxon>
        <taxon>Wallemiomycetes</taxon>
        <taxon>Wallemiales</taxon>
        <taxon>Wallemiaceae</taxon>
        <taxon>Wallemia</taxon>
    </lineage>
</organism>
<reference evidence="1 2" key="1">
    <citation type="submission" date="2019-03" db="EMBL/GenBank/DDBJ databases">
        <title>Sequencing 23 genomes of Wallemia ichthyophaga.</title>
        <authorList>
            <person name="Gostincar C."/>
        </authorList>
    </citation>
    <scope>NUCLEOTIDE SEQUENCE [LARGE SCALE GENOMIC DNA]</scope>
    <source>
        <strain evidence="1 2">EXF-5753</strain>
    </source>
</reference>
<dbReference type="CDD" id="cd02440">
    <property type="entry name" value="AdoMet_MTases"/>
    <property type="match status" value="1"/>
</dbReference>
<dbReference type="Gene3D" id="3.40.50.150">
    <property type="entry name" value="Vaccinia Virus protein VP39"/>
    <property type="match status" value="1"/>
</dbReference>
<proteinExistence type="predicted"/>
<dbReference type="EMBL" id="SPNW01000029">
    <property type="protein sequence ID" value="TIA89239.1"/>
    <property type="molecule type" value="Genomic_DNA"/>
</dbReference>
<accession>A0A4T0FLP2</accession>
<dbReference type="GO" id="GO:0008757">
    <property type="term" value="F:S-adenosylmethionine-dependent methyltransferase activity"/>
    <property type="evidence" value="ECO:0007669"/>
    <property type="project" value="UniProtKB-ARBA"/>
</dbReference>
<dbReference type="Pfam" id="PF10294">
    <property type="entry name" value="Methyltransf_16"/>
    <property type="match status" value="1"/>
</dbReference>
<comment type="caution">
    <text evidence="1">The sequence shown here is derived from an EMBL/GenBank/DDBJ whole genome shotgun (WGS) entry which is preliminary data.</text>
</comment>
<sequence>MLLEDYRKSQESKLVPSSIGEPGVRFEYPLSAEHKLQLVIPRPDHEKIFAHRQWKGGLHTADRILSGEIDVKDKVVLEVGAGTGLSGIVAGCCSRPASSVLITDYDDVELITNLRKNVRDNDKRGNLKVMAHCWGKDADDLRSSSLTRDGFDVILAADVIWDSFSHLSLIETLTQSLKQRPESRVVLVAGYHTGRHVVQAFMRRAKAKGLVPDDSLIMEFERGVYSQSYTDLDFDLLNGLEDIDVYREQRQKTTIECRLRLVS</sequence>
<dbReference type="AlphaFoldDB" id="A0A4T0FLP2"/>
<evidence type="ECO:0000313" key="1">
    <source>
        <dbReference type="EMBL" id="TIA89239.1"/>
    </source>
</evidence>
<gene>
    <name evidence="1" type="ORF">E3P99_02151</name>
</gene>
<dbReference type="PANTHER" id="PTHR14614">
    <property type="entry name" value="HEPATOCELLULAR CARCINOMA-ASSOCIATED ANTIGEN"/>
    <property type="match status" value="1"/>
</dbReference>
<dbReference type="OrthoDB" id="407325at2759"/>
<name>A0A4T0FLP2_9BASI</name>
<protein>
    <submittedName>
        <fullName evidence="1">Uncharacterized protein</fullName>
    </submittedName>
</protein>
<dbReference type="InterPro" id="IPR019410">
    <property type="entry name" value="Methyltransf_16"/>
</dbReference>
<dbReference type="InterPro" id="IPR029063">
    <property type="entry name" value="SAM-dependent_MTases_sf"/>
</dbReference>
<evidence type="ECO:0000313" key="2">
    <source>
        <dbReference type="Proteomes" id="UP000310189"/>
    </source>
</evidence>
<dbReference type="SUPFAM" id="SSF53335">
    <property type="entry name" value="S-adenosyl-L-methionine-dependent methyltransferases"/>
    <property type="match status" value="1"/>
</dbReference>